<keyword evidence="4 15" id="KW-0813">Transport</keyword>
<dbReference type="InterPro" id="IPR002110">
    <property type="entry name" value="Ankyrin_rpt"/>
</dbReference>
<feature type="repeat" description="ANK" evidence="14">
    <location>
        <begin position="545"/>
        <end position="577"/>
    </location>
</feature>
<evidence type="ECO:0000256" key="2">
    <source>
        <dbReference type="ARBA" id="ARBA00004413"/>
    </source>
</evidence>
<evidence type="ECO:0000256" key="11">
    <source>
        <dbReference type="ARBA" id="ARBA00023065"/>
    </source>
</evidence>
<dbReference type="InterPro" id="IPR018490">
    <property type="entry name" value="cNMP-bd_dom_sf"/>
</dbReference>
<accession>A0A2Z6MVA6</accession>
<dbReference type="PANTHER" id="PTHR45743:SF2">
    <property type="entry name" value="POTASSIUM CHANNEL AKT1"/>
    <property type="match status" value="1"/>
</dbReference>
<keyword evidence="14" id="KW-0040">ANK repeat</keyword>
<feature type="repeat" description="ANK" evidence="14">
    <location>
        <begin position="643"/>
        <end position="675"/>
    </location>
</feature>
<feature type="transmembrane region" description="Helical" evidence="15">
    <location>
        <begin position="182"/>
        <end position="207"/>
    </location>
</feature>
<feature type="domain" description="KHA" evidence="17">
    <location>
        <begin position="805"/>
        <end position="881"/>
    </location>
</feature>
<keyword evidence="6 15" id="KW-0812">Transmembrane</keyword>
<evidence type="ECO:0000256" key="9">
    <source>
        <dbReference type="ARBA" id="ARBA00022958"/>
    </source>
</evidence>
<gene>
    <name evidence="18" type="ORF">TSUD_207700</name>
</gene>
<name>A0A2Z6MVA6_TRISU</name>
<dbReference type="InterPro" id="IPR036770">
    <property type="entry name" value="Ankyrin_rpt-contain_sf"/>
</dbReference>
<comment type="function">
    <text evidence="15">Potassium channel.</text>
</comment>
<dbReference type="InterPro" id="IPR003938">
    <property type="entry name" value="K_chnl_volt-dep_EAG/ELK/ERG"/>
</dbReference>
<sequence>MVIPMTMCGQEELELSRDGSQYSLSTGILPSLGARSNRRVKLRPFIISPYDRRYRAWETFLVTLVVYTAWVSPFEFGFLKKPQKPLSISDNIVNAIFAVDIVLTFFVAFIDKTTYLFVDEPKQIAWKYMKTWLAFDLISIIPSELAVGRLSYGVFNIFRLWRLRRVSALFSRLEKDRNYNYFWVRCAKLICVTLFAVHSAGCFYYLLAARYHDPQKTWIGQTMANFLHETLWTRYVTTIYWSITTLTTVGYGDLHPVNEREMIFVIFYMLFNLGLTAYLIGNMTNLVVHGTSRTRKFRDTIQAASSFAHRNQLPPRLQDQMLAHLCLKFRTDSEGLQQQETLDSLPKAIRSSISHYLFYSLMDKVYLFKGVSNDLLFQLVSEMKPEYFPPKEDVILQNEAPTDFYILVTGAVDLIVLKGGVEQVVGEAKTGELCGEIGVLCYKPQHFTVRTKRLSQLLRLNRTTFLNIVQANVGDGTIIMNNLLQHLKELNDPIMEGVLVETENMLARGRMDLPVSLCFAAARGDDLLIHQLLKRGLDPNESDNNGRTALHIAACKGKENCVLLLLDYGANPNIRDSDGNVALWEAILGEHESVIKVLVENGATLQSGDVGQYACSAVEQNNLNLLQAITRYGGDITLPNTSVGTTALHVAVSEDNVELVKFLLDHGANMDTPEKYGWTPRALADQQGHTEIKAIFDAKGEQPKIQSFVSMPIPERQGSGTTKVRYLGRFTSEPTMPIAQDGSFRGNDNGSWMQPRPRRRNNNFHNSLFGIMSAANKGENDQFFNVKMNNNNARNGMKNIVHPTRVIISCPEKGEIAGKLVLLPESFKELLEIGAKKFGIVVTKVVCKDGAGIDDIEVIRDGDHLVFVGDGEELHSNGVIP</sequence>
<evidence type="ECO:0000256" key="4">
    <source>
        <dbReference type="ARBA" id="ARBA00022448"/>
    </source>
</evidence>
<protein>
    <recommendedName>
        <fullName evidence="15">Potassium channel</fullName>
    </recommendedName>
</protein>
<dbReference type="PROSITE" id="PS50088">
    <property type="entry name" value="ANK_REPEAT"/>
    <property type="match status" value="3"/>
</dbReference>
<keyword evidence="7 15" id="KW-0631">Potassium channel</keyword>
<comment type="domain">
    <text evidence="15">The segment S4 is probably the voltage-sensor and is characterized by a series of positively charged amino acids. The pore-forming region H5 is enclosed by the transmembrane segments S5 and S6 in the Shaker-type (1P/6TM) and contains the GYGD signature motif which seems to be involved in potassium selectivity.</text>
</comment>
<evidence type="ECO:0000313" key="18">
    <source>
        <dbReference type="EMBL" id="GAU35966.1"/>
    </source>
</evidence>
<evidence type="ECO:0000256" key="5">
    <source>
        <dbReference type="ARBA" id="ARBA00022538"/>
    </source>
</evidence>
<dbReference type="Gene3D" id="1.25.40.20">
    <property type="entry name" value="Ankyrin repeat-containing domain"/>
    <property type="match status" value="1"/>
</dbReference>
<dbReference type="FunFam" id="2.60.120.10:FF:000074">
    <property type="entry name" value="Potassium channel KAT2"/>
    <property type="match status" value="1"/>
</dbReference>
<evidence type="ECO:0000256" key="10">
    <source>
        <dbReference type="ARBA" id="ARBA00022989"/>
    </source>
</evidence>
<dbReference type="Pfam" id="PF12796">
    <property type="entry name" value="Ank_2"/>
    <property type="match status" value="2"/>
</dbReference>
<evidence type="ECO:0000256" key="15">
    <source>
        <dbReference type="RuleBase" id="RU369015"/>
    </source>
</evidence>
<dbReference type="CDD" id="cd00038">
    <property type="entry name" value="CAP_ED"/>
    <property type="match status" value="1"/>
</dbReference>
<feature type="transmembrane region" description="Helical" evidence="15">
    <location>
        <begin position="263"/>
        <end position="281"/>
    </location>
</feature>
<dbReference type="PRINTS" id="PR01415">
    <property type="entry name" value="ANKYRIN"/>
</dbReference>
<dbReference type="InterPro" id="IPR014710">
    <property type="entry name" value="RmlC-like_jellyroll"/>
</dbReference>
<dbReference type="Pfam" id="PF00520">
    <property type="entry name" value="Ion_trans"/>
    <property type="match status" value="1"/>
</dbReference>
<dbReference type="SMART" id="SM00100">
    <property type="entry name" value="cNMP"/>
    <property type="match status" value="1"/>
</dbReference>
<dbReference type="InterPro" id="IPR005821">
    <property type="entry name" value="Ion_trans_dom"/>
</dbReference>
<dbReference type="PROSITE" id="PS51490">
    <property type="entry name" value="KHA"/>
    <property type="match status" value="1"/>
</dbReference>
<dbReference type="SUPFAM" id="SSF81324">
    <property type="entry name" value="Voltage-gated potassium channels"/>
    <property type="match status" value="1"/>
</dbReference>
<dbReference type="InterPro" id="IPR021789">
    <property type="entry name" value="KHA_dom"/>
</dbReference>
<evidence type="ECO:0000256" key="8">
    <source>
        <dbReference type="ARBA" id="ARBA00022882"/>
    </source>
</evidence>
<comment type="similarity">
    <text evidence="3 15">Belongs to the potassium channel family. Plant (TC 1.A.1.4) subfamily.</text>
</comment>
<dbReference type="InterPro" id="IPR000595">
    <property type="entry name" value="cNMP-bd_dom"/>
</dbReference>
<evidence type="ECO:0000259" key="16">
    <source>
        <dbReference type="PROSITE" id="PS50042"/>
    </source>
</evidence>
<dbReference type="Proteomes" id="UP000242715">
    <property type="component" value="Unassembled WGS sequence"/>
</dbReference>
<dbReference type="Gene3D" id="1.10.287.70">
    <property type="match status" value="1"/>
</dbReference>
<evidence type="ECO:0000256" key="3">
    <source>
        <dbReference type="ARBA" id="ARBA00007929"/>
    </source>
</evidence>
<feature type="domain" description="Cyclic nucleotide-binding" evidence="16">
    <location>
        <begin position="367"/>
        <end position="469"/>
    </location>
</feature>
<dbReference type="GO" id="GO:0005249">
    <property type="term" value="F:voltage-gated potassium channel activity"/>
    <property type="evidence" value="ECO:0007669"/>
    <property type="project" value="UniProtKB-UniRule"/>
</dbReference>
<keyword evidence="5 15" id="KW-0633">Potassium transport</keyword>
<feature type="transmembrane region" description="Helical" evidence="15">
    <location>
        <begin position="232"/>
        <end position="251"/>
    </location>
</feature>
<dbReference type="PROSITE" id="PS50297">
    <property type="entry name" value="ANK_REP_REGION"/>
    <property type="match status" value="2"/>
</dbReference>
<dbReference type="PROSITE" id="PS50042">
    <property type="entry name" value="CNMP_BINDING_3"/>
    <property type="match status" value="1"/>
</dbReference>
<feature type="transmembrane region" description="Helical" evidence="15">
    <location>
        <begin position="59"/>
        <end position="79"/>
    </location>
</feature>
<dbReference type="SUPFAM" id="SSF48403">
    <property type="entry name" value="Ankyrin repeat"/>
    <property type="match status" value="1"/>
</dbReference>
<dbReference type="InterPro" id="IPR045319">
    <property type="entry name" value="KAT/AKT"/>
</dbReference>
<dbReference type="GO" id="GO:0005886">
    <property type="term" value="C:plasma membrane"/>
    <property type="evidence" value="ECO:0007669"/>
    <property type="project" value="UniProtKB-SubCell"/>
</dbReference>
<comment type="subcellular location">
    <subcellularLocation>
        <location evidence="2">Cell membrane</location>
        <topology evidence="2">Peripheral membrane protein</topology>
        <orientation evidence="2">Cytoplasmic side</orientation>
    </subcellularLocation>
    <subcellularLocation>
        <location evidence="1 15">Membrane</location>
        <topology evidence="1 15">Multi-pass membrane protein</topology>
    </subcellularLocation>
</comment>
<dbReference type="EMBL" id="DF973612">
    <property type="protein sequence ID" value="GAU35966.1"/>
    <property type="molecule type" value="Genomic_DNA"/>
</dbReference>
<dbReference type="SUPFAM" id="SSF51206">
    <property type="entry name" value="cAMP-binding domain-like"/>
    <property type="match status" value="1"/>
</dbReference>
<evidence type="ECO:0000256" key="12">
    <source>
        <dbReference type="ARBA" id="ARBA00023136"/>
    </source>
</evidence>
<keyword evidence="11 15" id="KW-0406">Ion transport</keyword>
<dbReference type="SMART" id="SM00248">
    <property type="entry name" value="ANK"/>
    <property type="match status" value="4"/>
</dbReference>
<dbReference type="PANTHER" id="PTHR45743">
    <property type="entry name" value="POTASSIUM CHANNEL AKT1"/>
    <property type="match status" value="1"/>
</dbReference>
<feature type="repeat" description="ANK" evidence="14">
    <location>
        <begin position="578"/>
        <end position="610"/>
    </location>
</feature>
<evidence type="ECO:0000256" key="6">
    <source>
        <dbReference type="ARBA" id="ARBA00022692"/>
    </source>
</evidence>
<organism evidence="18 19">
    <name type="scientific">Trifolium subterraneum</name>
    <name type="common">Subterranean clover</name>
    <dbReference type="NCBI Taxonomy" id="3900"/>
    <lineage>
        <taxon>Eukaryota</taxon>
        <taxon>Viridiplantae</taxon>
        <taxon>Streptophyta</taxon>
        <taxon>Embryophyta</taxon>
        <taxon>Tracheophyta</taxon>
        <taxon>Spermatophyta</taxon>
        <taxon>Magnoliopsida</taxon>
        <taxon>eudicotyledons</taxon>
        <taxon>Gunneridae</taxon>
        <taxon>Pentapetalae</taxon>
        <taxon>rosids</taxon>
        <taxon>fabids</taxon>
        <taxon>Fabales</taxon>
        <taxon>Fabaceae</taxon>
        <taxon>Papilionoideae</taxon>
        <taxon>50 kb inversion clade</taxon>
        <taxon>NPAAA clade</taxon>
        <taxon>Hologalegina</taxon>
        <taxon>IRL clade</taxon>
        <taxon>Trifolieae</taxon>
        <taxon>Trifolium</taxon>
    </lineage>
</organism>
<feature type="transmembrane region" description="Helical" evidence="15">
    <location>
        <begin position="91"/>
        <end position="110"/>
    </location>
</feature>
<comment type="domain">
    <text evidence="15">The KHA domain (rich in hydrophobic and acidic residues) present in the C-terminal part is likely to be important for tetramerization.</text>
</comment>
<dbReference type="FunFam" id="1.10.287.70:FF:000123">
    <property type="entry name" value="Potassium channel KAT3"/>
    <property type="match status" value="1"/>
</dbReference>
<reference evidence="19" key="1">
    <citation type="journal article" date="2017" name="Front. Plant Sci.">
        <title>Climate Clever Clovers: New Paradigm to Reduce the Environmental Footprint of Ruminants by Breeding Low Methanogenic Forages Utilizing Haplotype Variation.</title>
        <authorList>
            <person name="Kaur P."/>
            <person name="Appels R."/>
            <person name="Bayer P.E."/>
            <person name="Keeble-Gagnere G."/>
            <person name="Wang J."/>
            <person name="Hirakawa H."/>
            <person name="Shirasawa K."/>
            <person name="Vercoe P."/>
            <person name="Stefanova K."/>
            <person name="Durmic Z."/>
            <person name="Nichols P."/>
            <person name="Revell C."/>
            <person name="Isobe S.N."/>
            <person name="Edwards D."/>
            <person name="Erskine W."/>
        </authorList>
    </citation>
    <scope>NUCLEOTIDE SEQUENCE [LARGE SCALE GENOMIC DNA]</scope>
    <source>
        <strain evidence="19">cv. Daliak</strain>
    </source>
</reference>
<keyword evidence="9 15" id="KW-0630">Potassium</keyword>
<keyword evidence="13 15" id="KW-0407">Ion channel</keyword>
<evidence type="ECO:0000313" key="19">
    <source>
        <dbReference type="Proteomes" id="UP000242715"/>
    </source>
</evidence>
<dbReference type="Gene3D" id="2.60.120.10">
    <property type="entry name" value="Jelly Rolls"/>
    <property type="match status" value="1"/>
</dbReference>
<keyword evidence="8 15" id="KW-0851">Voltage-gated channel</keyword>
<dbReference type="Pfam" id="PF11834">
    <property type="entry name" value="KHA"/>
    <property type="match status" value="1"/>
</dbReference>
<keyword evidence="10 15" id="KW-1133">Transmembrane helix</keyword>
<comment type="subunit">
    <text evidence="15">The potassium channel is composed of a homo- or heterotetrameric complex of pore-forming subunits.</text>
</comment>
<evidence type="ECO:0000256" key="1">
    <source>
        <dbReference type="ARBA" id="ARBA00004141"/>
    </source>
</evidence>
<evidence type="ECO:0000256" key="13">
    <source>
        <dbReference type="ARBA" id="ARBA00023303"/>
    </source>
</evidence>
<evidence type="ECO:0000256" key="14">
    <source>
        <dbReference type="PROSITE-ProRule" id="PRU00023"/>
    </source>
</evidence>
<keyword evidence="19" id="KW-1185">Reference proteome</keyword>
<dbReference type="GO" id="GO:0034702">
    <property type="term" value="C:monoatomic ion channel complex"/>
    <property type="evidence" value="ECO:0007669"/>
    <property type="project" value="UniProtKB-KW"/>
</dbReference>
<dbReference type="AlphaFoldDB" id="A0A2Z6MVA6"/>
<proteinExistence type="inferred from homology"/>
<dbReference type="OrthoDB" id="426293at2759"/>
<dbReference type="Pfam" id="PF00027">
    <property type="entry name" value="cNMP_binding"/>
    <property type="match status" value="1"/>
</dbReference>
<dbReference type="PRINTS" id="PR01463">
    <property type="entry name" value="EAGCHANLFMLY"/>
</dbReference>
<keyword evidence="12 15" id="KW-0472">Membrane</keyword>
<evidence type="ECO:0000259" key="17">
    <source>
        <dbReference type="PROSITE" id="PS51490"/>
    </source>
</evidence>
<comment type="caution">
    <text evidence="15">Lacks conserved residue(s) required for the propagation of feature annotation.</text>
</comment>
<evidence type="ECO:0000256" key="7">
    <source>
        <dbReference type="ARBA" id="ARBA00022826"/>
    </source>
</evidence>